<evidence type="ECO:0000256" key="7">
    <source>
        <dbReference type="RuleBase" id="RU000382"/>
    </source>
</evidence>
<keyword evidence="3" id="KW-0210">Decarboxylase</keyword>
<evidence type="ECO:0000256" key="2">
    <source>
        <dbReference type="ARBA" id="ARBA00009533"/>
    </source>
</evidence>
<evidence type="ECO:0000313" key="9">
    <source>
        <dbReference type="Proteomes" id="UP000078572"/>
    </source>
</evidence>
<comment type="similarity">
    <text evidence="2 7">Belongs to the group II decarboxylase family.</text>
</comment>
<evidence type="ECO:0000313" key="8">
    <source>
        <dbReference type="EMBL" id="ANJ72470.1"/>
    </source>
</evidence>
<dbReference type="PANTHER" id="PTHR11999">
    <property type="entry name" value="GROUP II PYRIDOXAL-5-PHOSPHATE DECARBOXYLASE"/>
    <property type="match status" value="1"/>
</dbReference>
<dbReference type="GO" id="GO:0016831">
    <property type="term" value="F:carboxy-lyase activity"/>
    <property type="evidence" value="ECO:0007669"/>
    <property type="project" value="UniProtKB-KW"/>
</dbReference>
<dbReference type="AlphaFoldDB" id="A0A191ZWC7"/>
<reference evidence="9" key="1">
    <citation type="submission" date="2016-06" db="EMBL/GenBank/DDBJ databases">
        <authorList>
            <person name="Xu Y."/>
            <person name="Nagy A."/>
            <person name="Yan X."/>
            <person name="Kim S.W."/>
            <person name="Haley B."/>
            <person name="Liu N.T."/>
            <person name="Nou X."/>
        </authorList>
    </citation>
    <scope>NUCLEOTIDE SEQUENCE [LARGE SCALE GENOMIC DNA]</scope>
    <source>
        <strain evidence="9">ATCC 49129</strain>
    </source>
</reference>
<dbReference type="InterPro" id="IPR002129">
    <property type="entry name" value="PyrdxlP-dep_de-COase"/>
</dbReference>
<dbReference type="GO" id="GO:0019752">
    <property type="term" value="P:carboxylic acid metabolic process"/>
    <property type="evidence" value="ECO:0007669"/>
    <property type="project" value="InterPro"/>
</dbReference>
<dbReference type="OrthoDB" id="9803665at2"/>
<name>A0A191ZWC7_9RALS</name>
<dbReference type="InterPro" id="IPR015422">
    <property type="entry name" value="PyrdxlP-dep_Trfase_small"/>
</dbReference>
<comment type="cofactor">
    <cofactor evidence="1 6 7">
        <name>pyridoxal 5'-phosphate</name>
        <dbReference type="ChEBI" id="CHEBI:597326"/>
    </cofactor>
</comment>
<dbReference type="Pfam" id="PF00282">
    <property type="entry name" value="Pyridoxal_deC"/>
    <property type="match status" value="1"/>
</dbReference>
<dbReference type="Gene3D" id="3.40.640.10">
    <property type="entry name" value="Type I PLP-dependent aspartate aminotransferase-like (Major domain)"/>
    <property type="match status" value="1"/>
</dbReference>
<dbReference type="SUPFAM" id="SSF53383">
    <property type="entry name" value="PLP-dependent transferases"/>
    <property type="match status" value="1"/>
</dbReference>
<feature type="modified residue" description="N6-(pyridoxal phosphate)lysine" evidence="6">
    <location>
        <position position="292"/>
    </location>
</feature>
<evidence type="ECO:0000256" key="4">
    <source>
        <dbReference type="ARBA" id="ARBA00022898"/>
    </source>
</evidence>
<dbReference type="PANTHER" id="PTHR11999:SF70">
    <property type="entry name" value="MIP05841P"/>
    <property type="match status" value="1"/>
</dbReference>
<dbReference type="Gene3D" id="3.90.1150.10">
    <property type="entry name" value="Aspartate Aminotransferase, domain 1"/>
    <property type="match status" value="1"/>
</dbReference>
<dbReference type="EMBL" id="CP016022">
    <property type="protein sequence ID" value="ANJ72470.1"/>
    <property type="molecule type" value="Genomic_DNA"/>
</dbReference>
<dbReference type="InterPro" id="IPR015424">
    <property type="entry name" value="PyrdxlP-dep_Trfase"/>
</dbReference>
<dbReference type="Proteomes" id="UP000078572">
    <property type="component" value="Chromosome 1"/>
</dbReference>
<dbReference type="InterPro" id="IPR010977">
    <property type="entry name" value="Aromatic_deC"/>
</dbReference>
<keyword evidence="9" id="KW-1185">Reference proteome</keyword>
<evidence type="ECO:0000256" key="5">
    <source>
        <dbReference type="ARBA" id="ARBA00023239"/>
    </source>
</evidence>
<proteinExistence type="inferred from homology"/>
<protein>
    <submittedName>
        <fullName evidence="8">Pyridoxal-dependent decarboxylase</fullName>
    </submittedName>
</protein>
<dbReference type="GO" id="GO:0030170">
    <property type="term" value="F:pyridoxal phosphate binding"/>
    <property type="evidence" value="ECO:0007669"/>
    <property type="project" value="InterPro"/>
</dbReference>
<gene>
    <name evidence="8" type="ORF">A9Y76_08300</name>
</gene>
<keyword evidence="4 6" id="KW-0663">Pyridoxal phosphate</keyword>
<keyword evidence="5 7" id="KW-0456">Lyase</keyword>
<sequence>MSDAYCAALEHAYNVAMAFHQARASRPPAATASFETLRSALYTPTPADGLPALEVVKQLAVGAEAGLMGMAGPRFFAKVMGGSHPVGVAADWMTSMWGQNSGSYHGSPANAVVEQIVEEWLLDLLALPPECSIGLTTGATMASFVCLAAARSKVLQQAGWNADANGLFGAPPINVCVGNDAHMAVFAALRYLGLGQDRVTRIPTDDMGRMDVASLSTALEDCHGPLMVVAQAGQINTGAFDAFDPIADIVHRHGGWLHIDGAFGLWARACPALIRFTAGVERADSWATDGHKWLQTPYDCGYAIIKDAGAHRKAMAYEASYLPQAGGECREPFHYVPELSRRARGFATWALIRTLGRSGIAAMIEQHCRLARRMAERLSAEAGVEILNPVELNQFIVQFGAQESPERRNQLTRATIERIQDAGVCYVAEAMWRDRLVMRFSVISWATTEEDIDRSADSIITAWRQVRATFGSRSQGACITKMVQI</sequence>
<evidence type="ECO:0000256" key="6">
    <source>
        <dbReference type="PIRSR" id="PIRSR602129-50"/>
    </source>
</evidence>
<evidence type="ECO:0000256" key="1">
    <source>
        <dbReference type="ARBA" id="ARBA00001933"/>
    </source>
</evidence>
<organism evidence="8 9">
    <name type="scientific">Ralstonia insidiosa</name>
    <dbReference type="NCBI Taxonomy" id="190721"/>
    <lineage>
        <taxon>Bacteria</taxon>
        <taxon>Pseudomonadati</taxon>
        <taxon>Pseudomonadota</taxon>
        <taxon>Betaproteobacteria</taxon>
        <taxon>Burkholderiales</taxon>
        <taxon>Burkholderiaceae</taxon>
        <taxon>Ralstonia</taxon>
    </lineage>
</organism>
<evidence type="ECO:0000256" key="3">
    <source>
        <dbReference type="ARBA" id="ARBA00022793"/>
    </source>
</evidence>
<dbReference type="InterPro" id="IPR015421">
    <property type="entry name" value="PyrdxlP-dep_Trfase_major"/>
</dbReference>
<accession>A0A191ZWC7</accession>